<dbReference type="OrthoDB" id="809632at2759"/>
<gene>
    <name evidence="5" type="ORF">CFO_g4594</name>
</gene>
<accession>A0A0F8AXZ8</accession>
<evidence type="ECO:0000256" key="1">
    <source>
        <dbReference type="ARBA" id="ARBA00023002"/>
    </source>
</evidence>
<evidence type="ECO:0000313" key="6">
    <source>
        <dbReference type="Proteomes" id="UP000034841"/>
    </source>
</evidence>
<dbReference type="PANTHER" id="PTHR43205:SF7">
    <property type="entry name" value="PROSTAGLANDIN REDUCTASE 1"/>
    <property type="match status" value="1"/>
</dbReference>
<dbReference type="InterPro" id="IPR020843">
    <property type="entry name" value="ER"/>
</dbReference>
<organism evidence="5 6">
    <name type="scientific">Ceratocystis fimbriata f. sp. platani</name>
    <dbReference type="NCBI Taxonomy" id="88771"/>
    <lineage>
        <taxon>Eukaryota</taxon>
        <taxon>Fungi</taxon>
        <taxon>Dikarya</taxon>
        <taxon>Ascomycota</taxon>
        <taxon>Pezizomycotina</taxon>
        <taxon>Sordariomycetes</taxon>
        <taxon>Hypocreomycetidae</taxon>
        <taxon>Microascales</taxon>
        <taxon>Ceratocystidaceae</taxon>
        <taxon>Ceratocystis</taxon>
    </lineage>
</organism>
<dbReference type="CDD" id="cd05288">
    <property type="entry name" value="PGDH"/>
    <property type="match status" value="1"/>
</dbReference>
<protein>
    <recommendedName>
        <fullName evidence="2">Dehydrogenase FUB6</fullName>
    </recommendedName>
    <alternativeName>
        <fullName evidence="3">Fusaric acid biosynthesis protein 6</fullName>
    </alternativeName>
</protein>
<dbReference type="Pfam" id="PF00107">
    <property type="entry name" value="ADH_zinc_N"/>
    <property type="match status" value="1"/>
</dbReference>
<dbReference type="Pfam" id="PF16884">
    <property type="entry name" value="ADH_N_2"/>
    <property type="match status" value="1"/>
</dbReference>
<proteinExistence type="predicted"/>
<dbReference type="InterPro" id="IPR041694">
    <property type="entry name" value="ADH_N_2"/>
</dbReference>
<dbReference type="Gene3D" id="3.90.180.10">
    <property type="entry name" value="Medium-chain alcohol dehydrogenases, catalytic domain"/>
    <property type="match status" value="1"/>
</dbReference>
<dbReference type="GO" id="GO:0016628">
    <property type="term" value="F:oxidoreductase activity, acting on the CH-CH group of donors, NAD or NADP as acceptor"/>
    <property type="evidence" value="ECO:0007669"/>
    <property type="project" value="InterPro"/>
</dbReference>
<keyword evidence="6" id="KW-1185">Reference proteome</keyword>
<evidence type="ECO:0000259" key="4">
    <source>
        <dbReference type="SMART" id="SM00829"/>
    </source>
</evidence>
<dbReference type="InterPro" id="IPR045010">
    <property type="entry name" value="MDR_fam"/>
</dbReference>
<evidence type="ECO:0000313" key="5">
    <source>
        <dbReference type="EMBL" id="KKF93066.1"/>
    </source>
</evidence>
<dbReference type="Proteomes" id="UP000034841">
    <property type="component" value="Unassembled WGS sequence"/>
</dbReference>
<dbReference type="InterPro" id="IPR036291">
    <property type="entry name" value="NAD(P)-bd_dom_sf"/>
</dbReference>
<evidence type="ECO:0000256" key="3">
    <source>
        <dbReference type="ARBA" id="ARBA00083301"/>
    </source>
</evidence>
<dbReference type="FunFam" id="3.40.50.720:FF:000121">
    <property type="entry name" value="Prostaglandin reductase 2"/>
    <property type="match status" value="1"/>
</dbReference>
<dbReference type="InterPro" id="IPR011032">
    <property type="entry name" value="GroES-like_sf"/>
</dbReference>
<keyword evidence="1 5" id="KW-0560">Oxidoreductase</keyword>
<reference evidence="5 6" key="1">
    <citation type="submission" date="2015-04" db="EMBL/GenBank/DDBJ databases">
        <title>Genome sequence of Ceratocystis platani, a major pathogen of plane trees.</title>
        <authorList>
            <person name="Belbahri L."/>
        </authorList>
    </citation>
    <scope>NUCLEOTIDE SEQUENCE [LARGE SCALE GENOMIC DNA]</scope>
    <source>
        <strain evidence="5 6">CFO</strain>
    </source>
</reference>
<dbReference type="SMART" id="SM00829">
    <property type="entry name" value="PKS_ER"/>
    <property type="match status" value="1"/>
</dbReference>
<dbReference type="InterPro" id="IPR013149">
    <property type="entry name" value="ADH-like_C"/>
</dbReference>
<dbReference type="EMBL" id="LBBL01000283">
    <property type="protein sequence ID" value="KKF93066.1"/>
    <property type="molecule type" value="Genomic_DNA"/>
</dbReference>
<name>A0A0F8AXZ8_CERFI</name>
<dbReference type="SUPFAM" id="SSF51735">
    <property type="entry name" value="NAD(P)-binding Rossmann-fold domains"/>
    <property type="match status" value="1"/>
</dbReference>
<evidence type="ECO:0000256" key="2">
    <source>
        <dbReference type="ARBA" id="ARBA00069006"/>
    </source>
</evidence>
<dbReference type="SUPFAM" id="SSF50129">
    <property type="entry name" value="GroES-like"/>
    <property type="match status" value="1"/>
</dbReference>
<sequence>MVQNNSVIYKKLPERAPVVGEHLVLEDRPVDVDNAKAPPGGLYVKVLWASLDPYMRGRLRDPKIPSYVPPYELNGPISGYCVCEVLHSDNSSYAVGDLVASPAALAEYSPVPAQAMGHVNKIKNDFGLSLGQFVGALGMPGVTAYEGLYRIGKPKKGETVFVSSAAGAVGQMVGQLAKMEGCFVIGSVGSKEKVDFVTKELGFDAAFNYKEETPEAALTRLAPKGVDIYYENVGAEHLDAALNHMNVKGRIICCGMISQYNTPASERYGIKNYMSIVTKQLAIEGFIVQYNQETVDKLREYAGPLIKEGKIVAKLDITNGIGAAADGFVGMLAGKNFGKAVVKIAE</sequence>
<dbReference type="PANTHER" id="PTHR43205">
    <property type="entry name" value="PROSTAGLANDIN REDUCTASE"/>
    <property type="match status" value="1"/>
</dbReference>
<feature type="domain" description="Enoyl reductase (ER)" evidence="4">
    <location>
        <begin position="57"/>
        <end position="342"/>
    </location>
</feature>
<dbReference type="Gene3D" id="3.40.50.720">
    <property type="entry name" value="NAD(P)-binding Rossmann-like Domain"/>
    <property type="match status" value="1"/>
</dbReference>
<dbReference type="AlphaFoldDB" id="A0A0F8AXZ8"/>
<comment type="caution">
    <text evidence="5">The sequence shown here is derived from an EMBL/GenBank/DDBJ whole genome shotgun (WGS) entry which is preliminary data.</text>
</comment>